<protein>
    <recommendedName>
        <fullName evidence="2">N-acetyltransferase domain-containing protein</fullName>
    </recommendedName>
</protein>
<dbReference type="EMBL" id="BARS01030083">
    <property type="protein sequence ID" value="GAG17714.1"/>
    <property type="molecule type" value="Genomic_DNA"/>
</dbReference>
<proteinExistence type="predicted"/>
<organism evidence="1">
    <name type="scientific">marine sediment metagenome</name>
    <dbReference type="NCBI Taxonomy" id="412755"/>
    <lineage>
        <taxon>unclassified sequences</taxon>
        <taxon>metagenomes</taxon>
        <taxon>ecological metagenomes</taxon>
    </lineage>
</organism>
<sequence length="171" mass="19764">PPGLTITEISSFDENIDELWASISKDRHISIVRNKEYLNWRYVSNPGEYVIYAAKRKDLLAGYIILKCEKGTSGLKLGNIVDIFAAKNQITLIQTLVLRAIEYFRQEKIDVVFSWVIKSSELYRALNELGFISYYKKLHFAIRTIRIEYSDLIQLKNPAAWYFTMGDADGI</sequence>
<dbReference type="Gene3D" id="3.40.630.30">
    <property type="match status" value="1"/>
</dbReference>
<evidence type="ECO:0008006" key="2">
    <source>
        <dbReference type="Google" id="ProtNLM"/>
    </source>
</evidence>
<reference evidence="1" key="1">
    <citation type="journal article" date="2014" name="Front. Microbiol.">
        <title>High frequency of phylogenetically diverse reductive dehalogenase-homologous genes in deep subseafloor sedimentary metagenomes.</title>
        <authorList>
            <person name="Kawai M."/>
            <person name="Futagami T."/>
            <person name="Toyoda A."/>
            <person name="Takaki Y."/>
            <person name="Nishi S."/>
            <person name="Hori S."/>
            <person name="Arai W."/>
            <person name="Tsubouchi T."/>
            <person name="Morono Y."/>
            <person name="Uchiyama I."/>
            <person name="Ito T."/>
            <person name="Fujiyama A."/>
            <person name="Inagaki F."/>
            <person name="Takami H."/>
        </authorList>
    </citation>
    <scope>NUCLEOTIDE SEQUENCE</scope>
    <source>
        <strain evidence="1">Expedition CK06-06</strain>
    </source>
</reference>
<dbReference type="AlphaFoldDB" id="X0VHD1"/>
<feature type="non-terminal residue" evidence="1">
    <location>
        <position position="1"/>
    </location>
</feature>
<evidence type="ECO:0000313" key="1">
    <source>
        <dbReference type="EMBL" id="GAG17714.1"/>
    </source>
</evidence>
<gene>
    <name evidence="1" type="ORF">S01H1_46951</name>
</gene>
<comment type="caution">
    <text evidence="1">The sequence shown here is derived from an EMBL/GenBank/DDBJ whole genome shotgun (WGS) entry which is preliminary data.</text>
</comment>
<accession>X0VHD1</accession>
<name>X0VHD1_9ZZZZ</name>